<dbReference type="PANTHER" id="PTHR46797">
    <property type="entry name" value="HTH-TYPE TRANSCRIPTIONAL REGULATOR"/>
    <property type="match status" value="1"/>
</dbReference>
<name>A0A6B3LLH4_9BACT</name>
<reference evidence="8 9" key="1">
    <citation type="submission" date="2020-02" db="EMBL/GenBank/DDBJ databases">
        <authorList>
            <person name="Kim M.K."/>
        </authorList>
    </citation>
    <scope>NUCLEOTIDE SEQUENCE [LARGE SCALE GENOMIC DNA]</scope>
    <source>
        <strain evidence="8 9">BT327</strain>
    </source>
</reference>
<dbReference type="InterPro" id="IPR019109">
    <property type="entry name" value="MamF_MmsF"/>
</dbReference>
<dbReference type="GO" id="GO:0003700">
    <property type="term" value="F:DNA-binding transcription factor activity"/>
    <property type="evidence" value="ECO:0007669"/>
    <property type="project" value="TreeGrafter"/>
</dbReference>
<evidence type="ECO:0000256" key="4">
    <source>
        <dbReference type="ARBA" id="ARBA00023125"/>
    </source>
</evidence>
<keyword evidence="5 6" id="KW-0472">Membrane</keyword>
<dbReference type="Gene3D" id="1.10.260.40">
    <property type="entry name" value="lambda repressor-like DNA-binding domains"/>
    <property type="match status" value="1"/>
</dbReference>
<dbReference type="Pfam" id="PF01381">
    <property type="entry name" value="HTH_3"/>
    <property type="match status" value="1"/>
</dbReference>
<dbReference type="PROSITE" id="PS50943">
    <property type="entry name" value="HTH_CROC1"/>
    <property type="match status" value="1"/>
</dbReference>
<dbReference type="Proteomes" id="UP000474777">
    <property type="component" value="Unassembled WGS sequence"/>
</dbReference>
<dbReference type="Pfam" id="PF09685">
    <property type="entry name" value="MamF_MmsF"/>
    <property type="match status" value="1"/>
</dbReference>
<accession>A0A6B3LLH4</accession>
<feature type="transmembrane region" description="Helical" evidence="6">
    <location>
        <begin position="113"/>
        <end position="137"/>
    </location>
</feature>
<dbReference type="AlphaFoldDB" id="A0A6B3LLH4"/>
<evidence type="ECO:0000313" key="9">
    <source>
        <dbReference type="Proteomes" id="UP000474777"/>
    </source>
</evidence>
<evidence type="ECO:0000256" key="5">
    <source>
        <dbReference type="ARBA" id="ARBA00023136"/>
    </source>
</evidence>
<feature type="transmembrane region" description="Helical" evidence="6">
    <location>
        <begin position="149"/>
        <end position="170"/>
    </location>
</feature>
<dbReference type="CDD" id="cd00093">
    <property type="entry name" value="HTH_XRE"/>
    <property type="match status" value="1"/>
</dbReference>
<dbReference type="GO" id="GO:0005829">
    <property type="term" value="C:cytosol"/>
    <property type="evidence" value="ECO:0007669"/>
    <property type="project" value="TreeGrafter"/>
</dbReference>
<dbReference type="RefSeq" id="WP_163912515.1">
    <property type="nucleotide sequence ID" value="NZ_JAAGWD010000001.1"/>
</dbReference>
<gene>
    <name evidence="8" type="ORF">GXP69_03780</name>
</gene>
<feature type="transmembrane region" description="Helical" evidence="6">
    <location>
        <begin position="81"/>
        <end position="101"/>
    </location>
</feature>
<evidence type="ECO:0000256" key="2">
    <source>
        <dbReference type="ARBA" id="ARBA00022692"/>
    </source>
</evidence>
<evidence type="ECO:0000256" key="1">
    <source>
        <dbReference type="ARBA" id="ARBA00004141"/>
    </source>
</evidence>
<keyword evidence="3 6" id="KW-1133">Transmembrane helix</keyword>
<evidence type="ECO:0000259" key="7">
    <source>
        <dbReference type="PROSITE" id="PS50943"/>
    </source>
</evidence>
<keyword evidence="2 6" id="KW-0812">Transmembrane</keyword>
<sequence length="188" mass="21588">MTTLGQRIFEIRKRKGLSQEELSEKAGINLRTLQRIEKGETEPRGYTLKSVCQALGVDVEEVYDYNKEADKSVLLLMHLSALTYLMIPLGNIILPLIIWVTQKRKVLHVHEQGIALLNFQITWSLLTYPLIAVFVWMKLMHYPGVKYGLYFYLILYFLNALNVVRVCILISRGSGSQLYPLAFGILKP</sequence>
<evidence type="ECO:0000313" key="8">
    <source>
        <dbReference type="EMBL" id="NEM96803.1"/>
    </source>
</evidence>
<keyword evidence="9" id="KW-1185">Reference proteome</keyword>
<proteinExistence type="predicted"/>
<dbReference type="GO" id="GO:0003677">
    <property type="term" value="F:DNA binding"/>
    <property type="evidence" value="ECO:0007669"/>
    <property type="project" value="UniProtKB-KW"/>
</dbReference>
<dbReference type="InterPro" id="IPR010982">
    <property type="entry name" value="Lambda_DNA-bd_dom_sf"/>
</dbReference>
<protein>
    <submittedName>
        <fullName evidence="8">Helix-turn-helix domain-containing protein</fullName>
    </submittedName>
</protein>
<dbReference type="PANTHER" id="PTHR46797:SF1">
    <property type="entry name" value="METHYLPHOSPHONATE SYNTHASE"/>
    <property type="match status" value="1"/>
</dbReference>
<organism evidence="8 9">
    <name type="scientific">Pontibacter burrus</name>
    <dbReference type="NCBI Taxonomy" id="2704466"/>
    <lineage>
        <taxon>Bacteria</taxon>
        <taxon>Pseudomonadati</taxon>
        <taxon>Bacteroidota</taxon>
        <taxon>Cytophagia</taxon>
        <taxon>Cytophagales</taxon>
        <taxon>Hymenobacteraceae</taxon>
        <taxon>Pontibacter</taxon>
    </lineage>
</organism>
<evidence type="ECO:0000256" key="3">
    <source>
        <dbReference type="ARBA" id="ARBA00022989"/>
    </source>
</evidence>
<dbReference type="SUPFAM" id="SSF47413">
    <property type="entry name" value="lambda repressor-like DNA-binding domains"/>
    <property type="match status" value="1"/>
</dbReference>
<dbReference type="SMART" id="SM00530">
    <property type="entry name" value="HTH_XRE"/>
    <property type="match status" value="1"/>
</dbReference>
<feature type="domain" description="HTH cro/C1-type" evidence="7">
    <location>
        <begin position="10"/>
        <end position="62"/>
    </location>
</feature>
<keyword evidence="4" id="KW-0238">DNA-binding</keyword>
<comment type="subcellular location">
    <subcellularLocation>
        <location evidence="1">Membrane</location>
        <topology evidence="1">Multi-pass membrane protein</topology>
    </subcellularLocation>
</comment>
<evidence type="ECO:0000256" key="6">
    <source>
        <dbReference type="SAM" id="Phobius"/>
    </source>
</evidence>
<dbReference type="InterPro" id="IPR050807">
    <property type="entry name" value="TransReg_Diox_bact_type"/>
</dbReference>
<dbReference type="InterPro" id="IPR001387">
    <property type="entry name" value="Cro/C1-type_HTH"/>
</dbReference>
<comment type="caution">
    <text evidence="8">The sequence shown here is derived from an EMBL/GenBank/DDBJ whole genome shotgun (WGS) entry which is preliminary data.</text>
</comment>
<dbReference type="EMBL" id="JAAGWD010000001">
    <property type="protein sequence ID" value="NEM96803.1"/>
    <property type="molecule type" value="Genomic_DNA"/>
</dbReference>